<dbReference type="PANTHER" id="PTHR45955">
    <property type="entry name" value="PHOSPHOACETYLGLUCOSAMINE MUTASE"/>
    <property type="match status" value="1"/>
</dbReference>
<dbReference type="PANTHER" id="PTHR45955:SF1">
    <property type="entry name" value="PHOSPHOACETYLGLUCOSAMINE MUTASE"/>
    <property type="match status" value="1"/>
</dbReference>
<proteinExistence type="inferred from homology"/>
<feature type="domain" description="Phosphoacetylglucosamine mutase AMG1" evidence="19">
    <location>
        <begin position="301"/>
        <end position="441"/>
    </location>
</feature>
<dbReference type="SUPFAM" id="SSF53738">
    <property type="entry name" value="Phosphoglucomutase, first 3 domains"/>
    <property type="match status" value="3"/>
</dbReference>
<evidence type="ECO:0000256" key="10">
    <source>
        <dbReference type="ARBA" id="ARBA00023277"/>
    </source>
</evidence>
<dbReference type="Gene3D" id="3.30.310.50">
    <property type="entry name" value="Alpha-D-phosphohexomutase, C-terminal domain"/>
    <property type="match status" value="1"/>
</dbReference>
<feature type="binding site" evidence="15">
    <location>
        <begin position="502"/>
        <end position="506"/>
    </location>
    <ligand>
        <name>substrate</name>
    </ligand>
</feature>
<keyword evidence="10" id="KW-0119">Carbohydrate metabolism</keyword>
<dbReference type="EMBL" id="JAHXZJ010000374">
    <property type="protein sequence ID" value="KAH0560353.1"/>
    <property type="molecule type" value="Genomic_DNA"/>
</dbReference>
<feature type="binding site" evidence="15">
    <location>
        <begin position="374"/>
        <end position="376"/>
    </location>
    <ligand>
        <name>substrate</name>
    </ligand>
</feature>
<protein>
    <recommendedName>
        <fullName evidence="12 13">Phosphoacetylglucosamine mutase</fullName>
        <shortName evidence="13">PAGM</shortName>
        <ecNumber evidence="4 13">5.4.2.3</ecNumber>
    </recommendedName>
    <alternativeName>
        <fullName evidence="13">Acetylglucosamine phosphomutase</fullName>
    </alternativeName>
    <alternativeName>
        <fullName evidence="13">N-acetylglucosamine-phosphate mutase</fullName>
    </alternativeName>
</protein>
<dbReference type="Pfam" id="PF02878">
    <property type="entry name" value="PGM_PMM_I"/>
    <property type="match status" value="2"/>
</dbReference>
<dbReference type="SUPFAM" id="SSF55957">
    <property type="entry name" value="Phosphoglucomutase, C-terminal domain"/>
    <property type="match status" value="1"/>
</dbReference>
<evidence type="ECO:0000256" key="7">
    <source>
        <dbReference type="ARBA" id="ARBA00022842"/>
    </source>
</evidence>
<evidence type="ECO:0000256" key="15">
    <source>
        <dbReference type="PIRSR" id="PIRSR016408-2"/>
    </source>
</evidence>
<dbReference type="FunFam" id="3.40.120.10:FF:000015">
    <property type="entry name" value="Phosphoacetylglucosamine mutase"/>
    <property type="match status" value="1"/>
</dbReference>
<reference evidence="20 21" key="1">
    <citation type="journal article" date="2021" name="J. Hered.">
        <title>A chromosome-level genome assembly of the parasitoid wasp, Cotesia glomerata (Hymenoptera: Braconidae).</title>
        <authorList>
            <person name="Pinto B.J."/>
            <person name="Weis J.J."/>
            <person name="Gamble T."/>
            <person name="Ode P.J."/>
            <person name="Paul R."/>
            <person name="Zaspel J.M."/>
        </authorList>
    </citation>
    <scope>NUCLEOTIDE SEQUENCE [LARGE SCALE GENOMIC DNA]</scope>
    <source>
        <strain evidence="20">CgM1</strain>
    </source>
</reference>
<evidence type="ECO:0000256" key="9">
    <source>
        <dbReference type="ARBA" id="ARBA00023235"/>
    </source>
</evidence>
<evidence type="ECO:0000313" key="21">
    <source>
        <dbReference type="Proteomes" id="UP000826195"/>
    </source>
</evidence>
<dbReference type="InterPro" id="IPR036900">
    <property type="entry name" value="A-D-PHexomutase_C_sf"/>
</dbReference>
<feature type="binding site" evidence="15">
    <location>
        <position position="511"/>
    </location>
    <ligand>
        <name>substrate</name>
    </ligand>
</feature>
<feature type="domain" description="Alpha-D-phosphohexomutase alpha/beta/alpha" evidence="18">
    <location>
        <begin position="56"/>
        <end position="97"/>
    </location>
</feature>
<dbReference type="PIRSF" id="PIRSF016408">
    <property type="entry name" value="PAGM"/>
    <property type="match status" value="1"/>
</dbReference>
<accession>A0AAV7IWH7</accession>
<comment type="cofactor">
    <cofactor evidence="13 16">
        <name>Mg(2+)</name>
        <dbReference type="ChEBI" id="CHEBI:18420"/>
    </cofactor>
    <text evidence="13 16">Binds 1 Mg(2+) ion per subunit.</text>
</comment>
<keyword evidence="21" id="KW-1185">Reference proteome</keyword>
<evidence type="ECO:0000259" key="18">
    <source>
        <dbReference type="Pfam" id="PF02878"/>
    </source>
</evidence>
<comment type="function">
    <text evidence="11 13">Catalyzes the conversion of GlcNAc-6-P into GlcNAc-1-P during the synthesis of uridine diphosphate/UDP-GlcNAc, a sugar nucleotide critical to multiple glycosylation pathways including protein N- and O-glycosylation.</text>
</comment>
<evidence type="ECO:0000256" key="13">
    <source>
        <dbReference type="PIRNR" id="PIRNR016408"/>
    </source>
</evidence>
<evidence type="ECO:0000256" key="2">
    <source>
        <dbReference type="ARBA" id="ARBA00004865"/>
    </source>
</evidence>
<dbReference type="InterPro" id="IPR049022">
    <property type="entry name" value="AMG1_III"/>
</dbReference>
<evidence type="ECO:0000259" key="17">
    <source>
        <dbReference type="Pfam" id="PF00408"/>
    </source>
</evidence>
<evidence type="ECO:0000313" key="20">
    <source>
        <dbReference type="EMBL" id="KAH0560353.1"/>
    </source>
</evidence>
<evidence type="ECO:0000256" key="6">
    <source>
        <dbReference type="ARBA" id="ARBA00022723"/>
    </source>
</evidence>
<keyword evidence="6 13" id="KW-0479">Metal-binding</keyword>
<evidence type="ECO:0000256" key="3">
    <source>
        <dbReference type="ARBA" id="ARBA00010231"/>
    </source>
</evidence>
<keyword evidence="7 13" id="KW-0460">Magnesium</keyword>
<dbReference type="InterPro" id="IPR005843">
    <property type="entry name" value="A-D-PHexomutase_C"/>
</dbReference>
<evidence type="ECO:0000256" key="12">
    <source>
        <dbReference type="ARBA" id="ARBA00070218"/>
    </source>
</evidence>
<dbReference type="CDD" id="cd03086">
    <property type="entry name" value="PGM3"/>
    <property type="match status" value="1"/>
</dbReference>
<evidence type="ECO:0000256" key="14">
    <source>
        <dbReference type="PIRSR" id="PIRSR016408-1"/>
    </source>
</evidence>
<keyword evidence="9 13" id="KW-0413">Isomerase</keyword>
<evidence type="ECO:0000256" key="4">
    <source>
        <dbReference type="ARBA" id="ARBA00012731"/>
    </source>
</evidence>
<dbReference type="Pfam" id="PF21404">
    <property type="entry name" value="AMG1_III"/>
    <property type="match status" value="1"/>
</dbReference>
<feature type="binding site" evidence="16">
    <location>
        <position position="284"/>
    </location>
    <ligand>
        <name>Mg(2+)</name>
        <dbReference type="ChEBI" id="CHEBI:18420"/>
    </ligand>
</feature>
<dbReference type="GO" id="GO:0046872">
    <property type="term" value="F:metal ion binding"/>
    <property type="evidence" value="ECO:0007669"/>
    <property type="project" value="UniProtKB-KW"/>
</dbReference>
<evidence type="ECO:0000256" key="8">
    <source>
        <dbReference type="ARBA" id="ARBA00022990"/>
    </source>
</evidence>
<comment type="similarity">
    <text evidence="3 13">Belongs to the phosphohexose mutase family.</text>
</comment>
<dbReference type="InterPro" id="IPR016055">
    <property type="entry name" value="A-D-PHexomutase_a/b/a-I/II/III"/>
</dbReference>
<dbReference type="Proteomes" id="UP000826195">
    <property type="component" value="Unassembled WGS sequence"/>
</dbReference>
<keyword evidence="8" id="KW-0007">Acetylation</keyword>
<evidence type="ECO:0000256" key="5">
    <source>
        <dbReference type="ARBA" id="ARBA00022553"/>
    </source>
</evidence>
<gene>
    <name evidence="20" type="ORF">KQX54_003776</name>
</gene>
<evidence type="ECO:0000259" key="19">
    <source>
        <dbReference type="Pfam" id="PF21404"/>
    </source>
</evidence>
<dbReference type="EC" id="5.4.2.3" evidence="4 13"/>
<organism evidence="20 21">
    <name type="scientific">Cotesia glomerata</name>
    <name type="common">Lepidopteran parasitic wasp</name>
    <name type="synonym">Apanteles glomeratus</name>
    <dbReference type="NCBI Taxonomy" id="32391"/>
    <lineage>
        <taxon>Eukaryota</taxon>
        <taxon>Metazoa</taxon>
        <taxon>Ecdysozoa</taxon>
        <taxon>Arthropoda</taxon>
        <taxon>Hexapoda</taxon>
        <taxon>Insecta</taxon>
        <taxon>Pterygota</taxon>
        <taxon>Neoptera</taxon>
        <taxon>Endopterygota</taxon>
        <taxon>Hymenoptera</taxon>
        <taxon>Apocrita</taxon>
        <taxon>Ichneumonoidea</taxon>
        <taxon>Braconidae</taxon>
        <taxon>Microgastrinae</taxon>
        <taxon>Cotesia</taxon>
    </lineage>
</organism>
<dbReference type="Gene3D" id="3.40.120.10">
    <property type="entry name" value="Alpha-D-Glucose-1,6-Bisphosphate, subunit A, domain 3"/>
    <property type="match status" value="3"/>
</dbReference>
<comment type="caution">
    <text evidence="20">The sequence shown here is derived from an EMBL/GenBank/DDBJ whole genome shotgun (WGS) entry which is preliminary data.</text>
</comment>
<comment type="catalytic activity">
    <reaction evidence="1 13">
        <text>N-acetyl-alpha-D-glucosamine 1-phosphate = N-acetyl-D-glucosamine 6-phosphate</text>
        <dbReference type="Rhea" id="RHEA:23804"/>
        <dbReference type="ChEBI" id="CHEBI:57513"/>
        <dbReference type="ChEBI" id="CHEBI:57776"/>
        <dbReference type="EC" id="5.4.2.3"/>
    </reaction>
</comment>
<sequence>MDYAAIDQISRADYPNNNLKDIQYGTAGFRMRAELIPHVVYRMAILSILRSKFFNGAAIGLMITASHNEEPDNGIKIVDPAGEMLEADWEKIATEFARVPDSELIEKIKEIIREKNIDENAPALIVIGRDTRESGVSLSQAAIKPIEFMKAVVKDFGVITTPQLHYLVVCINTKELYGVATIEGYFDKLSSAFKKSQTVEDKIVKKLNYKNEVYVDAANGVGAFAAEKFKEQLNNFLNINVFNNGDGKLNYKCGADFVKIHQAPPLNNPSKPYLKCASIDGDADRLVYYYVDEKNEFNLFDGDKIAILIVSYLKELIEASGLSIKLGLVQTAYANGASTNYVTEILKVPVAFTKTGVKHLHHRAQQFDIGVYFEANGHGTAIIKDEIVKMIREFVSDKNVSSQQRCAMTELSNFIDIINQAVGDALSDMLLVETILYAKDWDIVTWKQCYSDFPNKQLKVKVVDRNIIKTTDAERKCTSPIGLQDKIDQLVSQYPKGRSFVRPSGTEDIIRVYIECQNQMDVDKLAAQVALAVHEYAGGVGEKPIVP</sequence>
<evidence type="ECO:0000256" key="1">
    <source>
        <dbReference type="ARBA" id="ARBA00000558"/>
    </source>
</evidence>
<dbReference type="AlphaFoldDB" id="A0AAV7IWH7"/>
<dbReference type="FunFam" id="3.30.310.50:FF:000003">
    <property type="entry name" value="Phosphoacetylglucosamine mutase"/>
    <property type="match status" value="1"/>
</dbReference>
<feature type="active site" description="Phosphoserine intermediate" evidence="14">
    <location>
        <position position="66"/>
    </location>
</feature>
<dbReference type="InterPro" id="IPR005844">
    <property type="entry name" value="A-D-PHexomutase_a/b/a-I"/>
</dbReference>
<evidence type="ECO:0000256" key="11">
    <source>
        <dbReference type="ARBA" id="ARBA00060228"/>
    </source>
</evidence>
<name>A0AAV7IWH7_COTGL</name>
<feature type="domain" description="Alpha-D-phosphohexomutase alpha/beta/alpha" evidence="18">
    <location>
        <begin position="103"/>
        <end position="170"/>
    </location>
</feature>
<dbReference type="GO" id="GO:0005975">
    <property type="term" value="P:carbohydrate metabolic process"/>
    <property type="evidence" value="ECO:0007669"/>
    <property type="project" value="InterPro"/>
</dbReference>
<feature type="domain" description="Alpha-D-phosphohexomutase C-terminal" evidence="17">
    <location>
        <begin position="484"/>
        <end position="531"/>
    </location>
</feature>
<keyword evidence="5" id="KW-0597">Phosphoprotein</keyword>
<dbReference type="FunFam" id="3.40.120.10:FF:000013">
    <property type="entry name" value="Phosphoacetylglucosamine mutase"/>
    <property type="match status" value="1"/>
</dbReference>
<feature type="binding site" evidence="16">
    <location>
        <position position="282"/>
    </location>
    <ligand>
        <name>Mg(2+)</name>
        <dbReference type="ChEBI" id="CHEBI:18420"/>
    </ligand>
</feature>
<dbReference type="InterPro" id="IPR016657">
    <property type="entry name" value="PAGM"/>
</dbReference>
<dbReference type="GO" id="GO:0006048">
    <property type="term" value="P:UDP-N-acetylglucosamine biosynthetic process"/>
    <property type="evidence" value="ECO:0007669"/>
    <property type="project" value="UniProtKB-UniRule"/>
</dbReference>
<dbReference type="Pfam" id="PF00408">
    <property type="entry name" value="PGM_PMM_IV"/>
    <property type="match status" value="1"/>
</dbReference>
<feature type="binding site" description="via phosphate group" evidence="16">
    <location>
        <position position="66"/>
    </location>
    <ligand>
        <name>Mg(2+)</name>
        <dbReference type="ChEBI" id="CHEBI:18420"/>
    </ligand>
</feature>
<dbReference type="GO" id="GO:0004610">
    <property type="term" value="F:phosphoacetylglucosamine mutase activity"/>
    <property type="evidence" value="ECO:0007669"/>
    <property type="project" value="UniProtKB-UniRule"/>
</dbReference>
<evidence type="ECO:0000256" key="16">
    <source>
        <dbReference type="PIRSR" id="PIRSR016408-3"/>
    </source>
</evidence>
<feature type="binding site" evidence="16">
    <location>
        <position position="280"/>
    </location>
    <ligand>
        <name>Mg(2+)</name>
        <dbReference type="ChEBI" id="CHEBI:18420"/>
    </ligand>
</feature>
<comment type="pathway">
    <text evidence="2 13">Nucleotide-sugar biosynthesis; UDP-N-acetyl-alpha-D-glucosamine biosynthesis; N-acetyl-alpha-D-glucosamine 1-phosphate from alpha-D-glucosamine 6-phosphate (route I): step 2/2.</text>
</comment>